<dbReference type="SUPFAM" id="SSF82866">
    <property type="entry name" value="Multidrug efflux transporter AcrB transmembrane domain"/>
    <property type="match status" value="2"/>
</dbReference>
<evidence type="ECO:0000313" key="2">
    <source>
        <dbReference type="EMBL" id="MET6996529.1"/>
    </source>
</evidence>
<dbReference type="Gene3D" id="3.30.2090.10">
    <property type="entry name" value="Multidrug efflux transporter AcrB TolC docking domain, DN and DC subdomains"/>
    <property type="match status" value="2"/>
</dbReference>
<feature type="transmembrane region" description="Helical" evidence="1">
    <location>
        <begin position="427"/>
        <end position="450"/>
    </location>
</feature>
<dbReference type="SUPFAM" id="SSF82693">
    <property type="entry name" value="Multidrug efflux transporter AcrB pore domain, PN1, PN2, PC1 and PC2 subdomains"/>
    <property type="match status" value="2"/>
</dbReference>
<evidence type="ECO:0000256" key="1">
    <source>
        <dbReference type="SAM" id="Phobius"/>
    </source>
</evidence>
<protein>
    <submittedName>
        <fullName evidence="2">Efflux RND transporter permease subunit</fullName>
    </submittedName>
</protein>
<feature type="transmembrane region" description="Helical" evidence="1">
    <location>
        <begin position="932"/>
        <end position="954"/>
    </location>
</feature>
<feature type="transmembrane region" description="Helical" evidence="1">
    <location>
        <begin position="975"/>
        <end position="994"/>
    </location>
</feature>
<feature type="transmembrane region" description="Helical" evidence="1">
    <location>
        <begin position="12"/>
        <end position="29"/>
    </location>
</feature>
<dbReference type="PRINTS" id="PR00702">
    <property type="entry name" value="ACRIFLAVINRP"/>
</dbReference>
<organism evidence="2 3">
    <name type="scientific">Chitinophaga defluvii</name>
    <dbReference type="NCBI Taxonomy" id="3163343"/>
    <lineage>
        <taxon>Bacteria</taxon>
        <taxon>Pseudomonadati</taxon>
        <taxon>Bacteroidota</taxon>
        <taxon>Chitinophagia</taxon>
        <taxon>Chitinophagales</taxon>
        <taxon>Chitinophagaceae</taxon>
        <taxon>Chitinophaga</taxon>
    </lineage>
</organism>
<keyword evidence="3" id="KW-1185">Reference proteome</keyword>
<proteinExistence type="predicted"/>
<dbReference type="EMBL" id="JBEXAC010000001">
    <property type="protein sequence ID" value="MET6996529.1"/>
    <property type="molecule type" value="Genomic_DNA"/>
</dbReference>
<sequence>MNMIRLALRRPITIMVAVLAIAYFSFTAIRKINVDIFPKIELPAIYVALPYGGLTPAYMDGFMANEFQKVLIFVSGVKDIDFKSVQGFTLMKLTFYPGTDMAQAAAELSAQVSRAMGFLPPGAVPPQVVRFDGSSLPIGQLVFESSQRSITELQTLALTRVRPMFVNIPGVTAPAPFGGNARTIVVKVNQEMMQSYGFSAEEITMAIAQNNLPSPAGNIRIGQQNLMAPVNSMARSPEEFLNIPVRTTNGTTVFIKDIATVEDAADITVGYAVVNGKRSVYLPVIKKADASTLKVVENLKQAIPMLEAALPEDVAVKYVFDQSGYIERSLSNLVHEGILGALLTGVMVLLFLGDKRGALIVVLTIPIAILTAVILLYLFGQTINIMTLSGLALAIGILVDEATVTIENIHQHFEMKKPKERAILDALLEISIPKLLILLCILAVLVPSFMMTGIPKDMFLPLSLAVAFAMIASFVASQTFVPILANWLMKPEQFQHHAVSYHKKKLTRFEKFKRRYLLLIRRTQNKPVRILLVYALLVIVMIIAGGISIGTDILPASNSGDMQLRIVAPPGTRLEKTEKYLQQVTALIKKQLPENGVKISSAYVGMQPSASAINPIFLFTSGAHEAVLQVSVDQSIYTDEMALLKEQIRNSVKTALPELHLTFEPMELVEKIMSQGATTPIQVKVAASQLKQANAYAGKVEAALKKHAFLRDIRIAEPLAYPSLQIEVNRELAAQFGLNMQDVTRALTLATSSTRFTNKNLWIDPKSGLVFQVQVQIPEADMQSVEKLRSLPLKPGSARPVLEDVATVQIQNQPAQVNRQGPNRYVTVLANTYQKDLGAASKAVAAALKDAGDPPRGVLVSTEGTLQLLEETLSGLQTGLVVAVIVIFLLLAAYYQSFAISGLILAVVPAVIGGSLLMLLICGSTLNLQSYMGIIMSVGVSVSNAVLMINQAEFNRQHRGLLVKQASLLAASSRLRPILMTTMAMIAGMIPMASGMGDGGEQVAPLGQAVIGGLILSTCTALLVLPHLFNIVRRKASRISPSLDPDDPDSRFALKGGQMKTIPPAV</sequence>
<keyword evidence="1" id="KW-0812">Transmembrane</keyword>
<keyword evidence="1" id="KW-0472">Membrane</keyword>
<dbReference type="RefSeq" id="WP_354659171.1">
    <property type="nucleotide sequence ID" value="NZ_JBEXAC010000001.1"/>
</dbReference>
<keyword evidence="1" id="KW-1133">Transmembrane helix</keyword>
<feature type="transmembrane region" description="Helical" evidence="1">
    <location>
        <begin position="902"/>
        <end position="926"/>
    </location>
</feature>
<name>A0ABV2T319_9BACT</name>
<accession>A0ABV2T319</accession>
<dbReference type="InterPro" id="IPR001036">
    <property type="entry name" value="Acrflvin-R"/>
</dbReference>
<dbReference type="Gene3D" id="3.30.70.1430">
    <property type="entry name" value="Multidrug efflux transporter AcrB pore domain"/>
    <property type="match status" value="2"/>
</dbReference>
<feature type="transmembrane region" description="Helical" evidence="1">
    <location>
        <begin position="530"/>
        <end position="549"/>
    </location>
</feature>
<dbReference type="Pfam" id="PF00873">
    <property type="entry name" value="ACR_tran"/>
    <property type="match status" value="1"/>
</dbReference>
<dbReference type="Gene3D" id="1.20.1640.10">
    <property type="entry name" value="Multidrug efflux transporter AcrB transmembrane domain"/>
    <property type="match status" value="2"/>
</dbReference>
<comment type="caution">
    <text evidence="2">The sequence shown here is derived from an EMBL/GenBank/DDBJ whole genome shotgun (WGS) entry which is preliminary data.</text>
</comment>
<dbReference type="Gene3D" id="3.30.70.1320">
    <property type="entry name" value="Multidrug efflux transporter AcrB pore domain like"/>
    <property type="match status" value="1"/>
</dbReference>
<feature type="transmembrane region" description="Helical" evidence="1">
    <location>
        <begin position="875"/>
        <end position="895"/>
    </location>
</feature>
<dbReference type="PANTHER" id="PTHR32063">
    <property type="match status" value="1"/>
</dbReference>
<dbReference type="Gene3D" id="3.30.70.1440">
    <property type="entry name" value="Multidrug efflux transporter AcrB pore domain"/>
    <property type="match status" value="1"/>
</dbReference>
<feature type="transmembrane region" description="Helical" evidence="1">
    <location>
        <begin position="462"/>
        <end position="485"/>
    </location>
</feature>
<dbReference type="SUPFAM" id="SSF82714">
    <property type="entry name" value="Multidrug efflux transporter AcrB TolC docking domain, DN and DC subdomains"/>
    <property type="match status" value="2"/>
</dbReference>
<dbReference type="InterPro" id="IPR027463">
    <property type="entry name" value="AcrB_DN_DC_subdom"/>
</dbReference>
<evidence type="ECO:0000313" key="3">
    <source>
        <dbReference type="Proteomes" id="UP001549749"/>
    </source>
</evidence>
<feature type="transmembrane region" description="Helical" evidence="1">
    <location>
        <begin position="385"/>
        <end position="406"/>
    </location>
</feature>
<gene>
    <name evidence="2" type="ORF">ABR189_04090</name>
</gene>
<reference evidence="2 3" key="1">
    <citation type="submission" date="2024-06" db="EMBL/GenBank/DDBJ databases">
        <title>Chitinophaga defluvii sp. nov., isolated from municipal sewage.</title>
        <authorList>
            <person name="Zhang L."/>
        </authorList>
    </citation>
    <scope>NUCLEOTIDE SEQUENCE [LARGE SCALE GENOMIC DNA]</scope>
    <source>
        <strain evidence="2 3">H8</strain>
    </source>
</reference>
<feature type="transmembrane region" description="Helical" evidence="1">
    <location>
        <begin position="1006"/>
        <end position="1029"/>
    </location>
</feature>
<feature type="transmembrane region" description="Helical" evidence="1">
    <location>
        <begin position="359"/>
        <end position="379"/>
    </location>
</feature>
<dbReference type="PANTHER" id="PTHR32063:SF8">
    <property type="entry name" value="CATION EFFLUX PROTEIN"/>
    <property type="match status" value="1"/>
</dbReference>
<dbReference type="Proteomes" id="UP001549749">
    <property type="component" value="Unassembled WGS sequence"/>
</dbReference>
<feature type="transmembrane region" description="Helical" evidence="1">
    <location>
        <begin position="333"/>
        <end position="352"/>
    </location>
</feature>